<reference evidence="2" key="1">
    <citation type="submission" date="2022-03" db="EMBL/GenBank/DDBJ databases">
        <title>Gramella crocea sp. nov., isolated from activated sludge of a seafood processing plant.</title>
        <authorList>
            <person name="Zhang X."/>
        </authorList>
    </citation>
    <scope>NUCLEOTIDE SEQUENCE</scope>
    <source>
        <strain evidence="2">YJ019</strain>
    </source>
</reference>
<dbReference type="EMBL" id="JAKVTV010000008">
    <property type="protein sequence ID" value="MCH4824602.1"/>
    <property type="molecule type" value="Genomic_DNA"/>
</dbReference>
<evidence type="ECO:0000313" key="2">
    <source>
        <dbReference type="EMBL" id="MCH4824602.1"/>
    </source>
</evidence>
<evidence type="ECO:0008006" key="4">
    <source>
        <dbReference type="Google" id="ProtNLM"/>
    </source>
</evidence>
<gene>
    <name evidence="2" type="ORF">ML462_15620</name>
</gene>
<feature type="signal peptide" evidence="1">
    <location>
        <begin position="1"/>
        <end position="19"/>
    </location>
</feature>
<protein>
    <recommendedName>
        <fullName evidence="4">Outer membrane protein beta-barrel domain-containing protein</fullName>
    </recommendedName>
</protein>
<dbReference type="RefSeq" id="WP_240714769.1">
    <property type="nucleotide sequence ID" value="NZ_JAKVTV010000008.1"/>
</dbReference>
<dbReference type="AlphaFoldDB" id="A0A9X1V548"/>
<organism evidence="2 3">
    <name type="scientific">Christiangramia lutea</name>
    <dbReference type="NCBI Taxonomy" id="1607951"/>
    <lineage>
        <taxon>Bacteria</taxon>
        <taxon>Pseudomonadati</taxon>
        <taxon>Bacteroidota</taxon>
        <taxon>Flavobacteriia</taxon>
        <taxon>Flavobacteriales</taxon>
        <taxon>Flavobacteriaceae</taxon>
        <taxon>Christiangramia</taxon>
    </lineage>
</organism>
<evidence type="ECO:0000256" key="1">
    <source>
        <dbReference type="SAM" id="SignalP"/>
    </source>
</evidence>
<comment type="caution">
    <text evidence="2">The sequence shown here is derived from an EMBL/GenBank/DDBJ whole genome shotgun (WGS) entry which is preliminary data.</text>
</comment>
<dbReference type="Proteomes" id="UP001139226">
    <property type="component" value="Unassembled WGS sequence"/>
</dbReference>
<proteinExistence type="predicted"/>
<accession>A0A9X1V548</accession>
<evidence type="ECO:0000313" key="3">
    <source>
        <dbReference type="Proteomes" id="UP001139226"/>
    </source>
</evidence>
<feature type="chain" id="PRO_5040767936" description="Outer membrane protein beta-barrel domain-containing protein" evidence="1">
    <location>
        <begin position="20"/>
        <end position="190"/>
    </location>
</feature>
<keyword evidence="3" id="KW-1185">Reference proteome</keyword>
<sequence>MKKLSIVALLALITITTYGQEQESYNTEKVFRVNFLNPGAELELPTGNYSTFSTGLGIGYGGGYKDLTGTDNGVITAIDNGIIYIIAPFLDLQQKWFYNLNKRIGKNKTVQNNSGNFISARFITRGPSIADNVTRTSDFDFAFGPTWGIQRKYGEKFHLLFDVGPQYYFDTEGNGNIFPFMFQLNLGFDL</sequence>
<name>A0A9X1V548_9FLAO</name>
<keyword evidence="1" id="KW-0732">Signal</keyword>